<dbReference type="AlphaFoldDB" id="A0A1D8NBI6"/>
<evidence type="ECO:0000313" key="1">
    <source>
        <dbReference type="EMBL" id="AOW02992.1"/>
    </source>
</evidence>
<protein>
    <submittedName>
        <fullName evidence="1">Uncharacterized protein</fullName>
    </submittedName>
</protein>
<dbReference type="EMBL" id="CP017555">
    <property type="protein sequence ID" value="AOW02992.1"/>
    <property type="molecule type" value="Genomic_DNA"/>
</dbReference>
<gene>
    <name evidence="1" type="ORF">YALI1_C24198g</name>
</gene>
<accession>A0A1D8NBI6</accession>
<dbReference type="Proteomes" id="UP000182444">
    <property type="component" value="Chromosome 1C"/>
</dbReference>
<name>A0A1D8NBI6_YARLL</name>
<reference evidence="1 2" key="1">
    <citation type="journal article" date="2016" name="PLoS ONE">
        <title>Sequence Assembly of Yarrowia lipolytica Strain W29/CLIB89 Shows Transposable Element Diversity.</title>
        <authorList>
            <person name="Magnan C."/>
            <person name="Yu J."/>
            <person name="Chang I."/>
            <person name="Jahn E."/>
            <person name="Kanomata Y."/>
            <person name="Wu J."/>
            <person name="Zeller M."/>
            <person name="Oakes M."/>
            <person name="Baldi P."/>
            <person name="Sandmeyer S."/>
        </authorList>
    </citation>
    <scope>NUCLEOTIDE SEQUENCE [LARGE SCALE GENOMIC DNA]</scope>
    <source>
        <strain evidence="2">CLIB89(W29)</strain>
    </source>
</reference>
<evidence type="ECO:0000313" key="2">
    <source>
        <dbReference type="Proteomes" id="UP000182444"/>
    </source>
</evidence>
<organism evidence="1 2">
    <name type="scientific">Yarrowia lipolytica</name>
    <name type="common">Candida lipolytica</name>
    <dbReference type="NCBI Taxonomy" id="4952"/>
    <lineage>
        <taxon>Eukaryota</taxon>
        <taxon>Fungi</taxon>
        <taxon>Dikarya</taxon>
        <taxon>Ascomycota</taxon>
        <taxon>Saccharomycotina</taxon>
        <taxon>Dipodascomycetes</taxon>
        <taxon>Dipodascales</taxon>
        <taxon>Dipodascales incertae sedis</taxon>
        <taxon>Yarrowia</taxon>
    </lineage>
</organism>
<proteinExistence type="predicted"/>
<sequence>MVITRKLASVKKRQCWIRSKLEKRLHRVEKKRWPTYPRAPNRALKFECQKQASSPVTADRERNRTETCTLIHLVPDYRKIKVNRPYLSANTWTHSTHVDIGFCKRCRESIYTCSGSG</sequence>
<dbReference type="VEuPathDB" id="FungiDB:YALI1_C24198g"/>
<dbReference type="GeneID" id="94583069"/>
<dbReference type="RefSeq" id="XP_068138544.1">
    <property type="nucleotide sequence ID" value="XM_068282443.1"/>
</dbReference>